<dbReference type="HOGENOM" id="CLU_063293_1_0_1"/>
<dbReference type="GO" id="GO:0046872">
    <property type="term" value="F:metal ion binding"/>
    <property type="evidence" value="ECO:0007669"/>
    <property type="project" value="UniProtKB-KW"/>
</dbReference>
<name>A0A0D2AKP8_9PEZI</name>
<keyword evidence="6 10" id="KW-0472">Membrane</keyword>
<evidence type="ECO:0000256" key="1">
    <source>
        <dbReference type="ARBA" id="ARBA00004141"/>
    </source>
</evidence>
<feature type="transmembrane region" description="Helical" evidence="10">
    <location>
        <begin position="185"/>
        <end position="202"/>
    </location>
</feature>
<keyword evidence="7" id="KW-0479">Metal-binding</keyword>
<keyword evidence="3 10" id="KW-0812">Transmembrane</keyword>
<feature type="transmembrane region" description="Helical" evidence="10">
    <location>
        <begin position="30"/>
        <end position="50"/>
    </location>
</feature>
<dbReference type="GO" id="GO:0005789">
    <property type="term" value="C:endoplasmic reticulum membrane"/>
    <property type="evidence" value="ECO:0007669"/>
    <property type="project" value="TreeGrafter"/>
</dbReference>
<gene>
    <name evidence="11" type="ORF">PV09_08755</name>
</gene>
<dbReference type="EMBL" id="KN847575">
    <property type="protein sequence ID" value="KIV99578.1"/>
    <property type="molecule type" value="Genomic_DNA"/>
</dbReference>
<evidence type="ECO:0000256" key="5">
    <source>
        <dbReference type="ARBA" id="ARBA00022989"/>
    </source>
</evidence>
<dbReference type="PANTHER" id="PTHR46187">
    <property type="entry name" value="ALKALINE CERAMIDASE 3"/>
    <property type="match status" value="1"/>
</dbReference>
<feature type="binding site" evidence="7">
    <location>
        <position position="26"/>
    </location>
    <ligand>
        <name>Ca(2+)</name>
        <dbReference type="ChEBI" id="CHEBI:29108"/>
    </ligand>
</feature>
<feature type="binding site" evidence="8">
    <location>
        <position position="232"/>
    </location>
    <ligand>
        <name>Zn(2+)</name>
        <dbReference type="ChEBI" id="CHEBI:29105"/>
        <note>catalytic</note>
    </ligand>
</feature>
<dbReference type="Proteomes" id="UP000053259">
    <property type="component" value="Unassembled WGS sequence"/>
</dbReference>
<dbReference type="GO" id="GO:0016811">
    <property type="term" value="F:hydrolase activity, acting on carbon-nitrogen (but not peptide) bonds, in linear amides"/>
    <property type="evidence" value="ECO:0007669"/>
    <property type="project" value="InterPro"/>
</dbReference>
<dbReference type="InParanoid" id="A0A0D2AKP8"/>
<evidence type="ECO:0000256" key="2">
    <source>
        <dbReference type="ARBA" id="ARBA00009780"/>
    </source>
</evidence>
<comment type="cofactor">
    <cofactor evidence="8">
        <name>Zn(2+)</name>
        <dbReference type="ChEBI" id="CHEBI:29105"/>
    </cofactor>
</comment>
<dbReference type="PANTHER" id="PTHR46187:SF1">
    <property type="entry name" value="ALKALINE PHYTOCERAMIDASE"/>
    <property type="match status" value="1"/>
</dbReference>
<dbReference type="VEuPathDB" id="FungiDB:PV09_08755"/>
<feature type="transmembrane region" description="Helical" evidence="10">
    <location>
        <begin position="71"/>
        <end position="88"/>
    </location>
</feature>
<feature type="transmembrane region" description="Helical" evidence="10">
    <location>
        <begin position="100"/>
        <end position="117"/>
    </location>
</feature>
<dbReference type="OrthoDB" id="187171at2759"/>
<feature type="transmembrane region" description="Helical" evidence="10">
    <location>
        <begin position="147"/>
        <end position="164"/>
    </location>
</feature>
<comment type="similarity">
    <text evidence="2">Belongs to the alkaline ceramidase family.</text>
</comment>
<evidence type="ECO:0000256" key="3">
    <source>
        <dbReference type="ARBA" id="ARBA00022692"/>
    </source>
</evidence>
<sequence length="294" mass="33187">MWSIQYGPPKPKPFWGKQTSAVNFCEEDYIITRYVGEFINTLTSLFYVLYGYHGIRRCRRQNLGLFSPVNWTYWALVGVGLFSALYHASLKYHTQMGDEMSMHLATGTVFIQVFTFRKPAHEQRRNIVLIVVGLTAFVVYHCVTDEFVMHVVVFFGTSVTVSLKTSRIIKETIRDRAVRKRLHRLTTFATCNALIAWLIWNVDVHFCATLTRWKHALGMPWGILLELHGYWHLLTAISAYCFMAEIEFLTTSADGAASSFAWPAKLALGGLGEAKDSGGRNGKVGANGAATKED</sequence>
<dbReference type="STRING" id="253628.A0A0D2AKP8"/>
<evidence type="ECO:0000256" key="4">
    <source>
        <dbReference type="ARBA" id="ARBA00022801"/>
    </source>
</evidence>
<feature type="region of interest" description="Disordered" evidence="9">
    <location>
        <begin position="271"/>
        <end position="294"/>
    </location>
</feature>
<evidence type="ECO:0000313" key="12">
    <source>
        <dbReference type="Proteomes" id="UP000053259"/>
    </source>
</evidence>
<keyword evidence="12" id="KW-1185">Reference proteome</keyword>
<keyword evidence="7" id="KW-0106">Calcium</keyword>
<dbReference type="GO" id="GO:0046513">
    <property type="term" value="P:ceramide biosynthetic process"/>
    <property type="evidence" value="ECO:0007669"/>
    <property type="project" value="TreeGrafter"/>
</dbReference>
<comment type="subcellular location">
    <subcellularLocation>
        <location evidence="1">Membrane</location>
        <topology evidence="1">Multi-pass membrane protein</topology>
    </subcellularLocation>
</comment>
<feature type="binding site" evidence="7">
    <location>
        <position position="37"/>
    </location>
    <ligand>
        <name>Ca(2+)</name>
        <dbReference type="ChEBI" id="CHEBI:29108"/>
    </ligand>
</feature>
<organism evidence="11 12">
    <name type="scientific">Verruconis gallopava</name>
    <dbReference type="NCBI Taxonomy" id="253628"/>
    <lineage>
        <taxon>Eukaryota</taxon>
        <taxon>Fungi</taxon>
        <taxon>Dikarya</taxon>
        <taxon>Ascomycota</taxon>
        <taxon>Pezizomycotina</taxon>
        <taxon>Dothideomycetes</taxon>
        <taxon>Pleosporomycetidae</taxon>
        <taxon>Venturiales</taxon>
        <taxon>Sympoventuriaceae</taxon>
        <taxon>Verruconis</taxon>
    </lineage>
</organism>
<evidence type="ECO:0000256" key="7">
    <source>
        <dbReference type="PIRSR" id="PIRSR608901-1"/>
    </source>
</evidence>
<proteinExistence type="inferred from homology"/>
<keyword evidence="8" id="KW-0862">Zinc</keyword>
<dbReference type="Pfam" id="PF05875">
    <property type="entry name" value="Ceramidase"/>
    <property type="match status" value="1"/>
</dbReference>
<evidence type="ECO:0000313" key="11">
    <source>
        <dbReference type="EMBL" id="KIV99578.1"/>
    </source>
</evidence>
<protein>
    <recommendedName>
        <fullName evidence="13">Alkaline ceramidase 3</fullName>
    </recommendedName>
</protein>
<dbReference type="GO" id="GO:0046514">
    <property type="term" value="P:ceramide catabolic process"/>
    <property type="evidence" value="ECO:0007669"/>
    <property type="project" value="TreeGrafter"/>
</dbReference>
<feature type="binding site" evidence="8">
    <location>
        <position position="228"/>
    </location>
    <ligand>
        <name>Zn(2+)</name>
        <dbReference type="ChEBI" id="CHEBI:29105"/>
        <note>catalytic</note>
    </ligand>
</feature>
<keyword evidence="4" id="KW-0378">Hydrolase</keyword>
<feature type="transmembrane region" description="Helical" evidence="10">
    <location>
        <begin position="124"/>
        <end position="141"/>
    </location>
</feature>
<feature type="binding site" evidence="8">
    <location>
        <position position="87"/>
    </location>
    <ligand>
        <name>Zn(2+)</name>
        <dbReference type="ChEBI" id="CHEBI:29105"/>
        <note>catalytic</note>
    </ligand>
</feature>
<accession>A0A0D2AKP8</accession>
<keyword evidence="5 10" id="KW-1133">Transmembrane helix</keyword>
<dbReference type="InterPro" id="IPR008901">
    <property type="entry name" value="ACER"/>
</dbReference>
<dbReference type="GeneID" id="27316728"/>
<evidence type="ECO:0000256" key="6">
    <source>
        <dbReference type="ARBA" id="ARBA00023136"/>
    </source>
</evidence>
<dbReference type="RefSeq" id="XP_016209448.1">
    <property type="nucleotide sequence ID" value="XM_016362708.1"/>
</dbReference>
<evidence type="ECO:0000256" key="9">
    <source>
        <dbReference type="SAM" id="MobiDB-lite"/>
    </source>
</evidence>
<dbReference type="AlphaFoldDB" id="A0A0D2AKP8"/>
<evidence type="ECO:0000256" key="8">
    <source>
        <dbReference type="PIRSR" id="PIRSR608901-2"/>
    </source>
</evidence>
<reference evidence="11 12" key="1">
    <citation type="submission" date="2015-01" db="EMBL/GenBank/DDBJ databases">
        <title>The Genome Sequence of Ochroconis gallopava CBS43764.</title>
        <authorList>
            <consortium name="The Broad Institute Genomics Platform"/>
            <person name="Cuomo C."/>
            <person name="de Hoog S."/>
            <person name="Gorbushina A."/>
            <person name="Stielow B."/>
            <person name="Teixiera M."/>
            <person name="Abouelleil A."/>
            <person name="Chapman S.B."/>
            <person name="Priest M."/>
            <person name="Young S.K."/>
            <person name="Wortman J."/>
            <person name="Nusbaum C."/>
            <person name="Birren B."/>
        </authorList>
    </citation>
    <scope>NUCLEOTIDE SEQUENCE [LARGE SCALE GENOMIC DNA]</scope>
    <source>
        <strain evidence="11 12">CBS 43764</strain>
    </source>
</reference>
<evidence type="ECO:0000256" key="10">
    <source>
        <dbReference type="SAM" id="Phobius"/>
    </source>
</evidence>
<evidence type="ECO:0008006" key="13">
    <source>
        <dbReference type="Google" id="ProtNLM"/>
    </source>
</evidence>